<name>A0ABU6CYX9_9GAMM</name>
<evidence type="ECO:0000313" key="1">
    <source>
        <dbReference type="EMBL" id="MEB4592004.1"/>
    </source>
</evidence>
<accession>A0ABU6CYX9</accession>
<proteinExistence type="predicted"/>
<organism evidence="1 2">
    <name type="scientific">Candidatus Thiothrix phosphatis</name>
    <dbReference type="NCBI Taxonomy" id="3112415"/>
    <lineage>
        <taxon>Bacteria</taxon>
        <taxon>Pseudomonadati</taxon>
        <taxon>Pseudomonadota</taxon>
        <taxon>Gammaproteobacteria</taxon>
        <taxon>Thiotrichales</taxon>
        <taxon>Thiotrichaceae</taxon>
        <taxon>Thiothrix</taxon>
    </lineage>
</organism>
<evidence type="ECO:0000313" key="2">
    <source>
        <dbReference type="Proteomes" id="UP001308005"/>
    </source>
</evidence>
<dbReference type="RefSeq" id="WP_324696035.1">
    <property type="nucleotide sequence ID" value="NZ_JAYMYJ010000119.1"/>
</dbReference>
<dbReference type="Proteomes" id="UP001308005">
    <property type="component" value="Unassembled WGS sequence"/>
</dbReference>
<protein>
    <submittedName>
        <fullName evidence="1">Uncharacterized protein</fullName>
    </submittedName>
</protein>
<reference evidence="2" key="1">
    <citation type="submission" date="2023-07" db="EMBL/GenBank/DDBJ databases">
        <title>The carbon used by Thiothrix.</title>
        <authorList>
            <person name="Chen L."/>
        </authorList>
    </citation>
    <scope>NUCLEOTIDE SEQUENCE [LARGE SCALE GENOMIC DNA]</scope>
</reference>
<comment type="caution">
    <text evidence="1">The sequence shown here is derived from an EMBL/GenBank/DDBJ whole genome shotgun (WGS) entry which is preliminary data.</text>
</comment>
<gene>
    <name evidence="1" type="ORF">VSS37_13505</name>
</gene>
<reference evidence="1 2" key="2">
    <citation type="submission" date="2024-01" db="EMBL/GenBank/DDBJ databases">
        <authorList>
            <person name="Xie X."/>
        </authorList>
    </citation>
    <scope>NUCLEOTIDE SEQUENCE [LARGE SCALE GENOMIC DNA]</scope>
    <source>
        <strain evidence="1">SCUT-1</strain>
    </source>
</reference>
<sequence>MPRQPGTPKTGGRVAGTRNKATAAVKAVAGSYTTAAIETLAEIMQDGTAPPAARVSAANALLDRGHGKPMQSSTVDATVTATTTLTPERFEQICRELADEV</sequence>
<dbReference type="EMBL" id="JAYMYJ010000119">
    <property type="protein sequence ID" value="MEB4592004.1"/>
    <property type="molecule type" value="Genomic_DNA"/>
</dbReference>
<keyword evidence="2" id="KW-1185">Reference proteome</keyword>